<organism evidence="5 6">
    <name type="scientific">Vigna unguiculata</name>
    <name type="common">Cowpea</name>
    <dbReference type="NCBI Taxonomy" id="3917"/>
    <lineage>
        <taxon>Eukaryota</taxon>
        <taxon>Viridiplantae</taxon>
        <taxon>Streptophyta</taxon>
        <taxon>Embryophyta</taxon>
        <taxon>Tracheophyta</taxon>
        <taxon>Spermatophyta</taxon>
        <taxon>Magnoliopsida</taxon>
        <taxon>eudicotyledons</taxon>
        <taxon>Gunneridae</taxon>
        <taxon>Pentapetalae</taxon>
        <taxon>rosids</taxon>
        <taxon>fabids</taxon>
        <taxon>Fabales</taxon>
        <taxon>Fabaceae</taxon>
        <taxon>Papilionoideae</taxon>
        <taxon>50 kb inversion clade</taxon>
        <taxon>NPAAA clade</taxon>
        <taxon>indigoferoid/millettioid clade</taxon>
        <taxon>Phaseoleae</taxon>
        <taxon>Vigna</taxon>
    </lineage>
</organism>
<feature type="chain" id="PRO_5020035021" evidence="4">
    <location>
        <begin position="28"/>
        <end position="651"/>
    </location>
</feature>
<protein>
    <submittedName>
        <fullName evidence="5">Beta-glucosidase</fullName>
    </submittedName>
</protein>
<keyword evidence="4" id="KW-0732">Signal</keyword>
<dbReference type="PANTHER" id="PTHR10353:SF154">
    <property type="entry name" value="BETA-GLUCOSIDASE 9-RELATED"/>
    <property type="match status" value="1"/>
</dbReference>
<proteinExistence type="inferred from homology"/>
<dbReference type="PROSITE" id="PS00653">
    <property type="entry name" value="GLYCOSYL_HYDROL_F1_2"/>
    <property type="match status" value="1"/>
</dbReference>
<evidence type="ECO:0000256" key="4">
    <source>
        <dbReference type="SAM" id="SignalP"/>
    </source>
</evidence>
<dbReference type="PRINTS" id="PR00131">
    <property type="entry name" value="GLHYDRLASE1"/>
</dbReference>
<dbReference type="AlphaFoldDB" id="A0A4D6NF94"/>
<evidence type="ECO:0000256" key="2">
    <source>
        <dbReference type="ARBA" id="ARBA00022801"/>
    </source>
</evidence>
<sequence length="651" mass="74078">MEILSPLRVWKTILTILSVALIPSLSARVQDSHMTETFPSSDFDTGLGLSTTQIGETTTIPHRSSLRDLRKFYHFPKRGSFPPNFLFGAGTSAFQIEGAVSEGGRGLGIWDDRIRRNKEAFIDGDKFPTMIQHYKRYKEDVQHLKNLGINSYRMSISWSRVLPDGTIKGGVNQEGVDFYNHLIDELLANGITPFVTILHFDYPLAIQEKLHGFLNSSIVNYYKDFCELLFKTYGDRVKHWTTMNEPQIVGLITYMHGFDNDDPEPCQATNLCKQAYTVVHNYILCHAAAVKLYRQNFQATQRGEIGIVIGTESFEPYSSKGEDVAAAERLTDFFIGWILDPVVYGDYPKIMRELVGNRLPNFTEDEKNMVAGSTDFIGINYYTSHFAKHETNKTNMSLIDNYDALGKSEEFNAEGKTLGYLDKYSGNFVYPQGLYNILQHIKNKYQNPKIYITENGIPSINITNPLIDIHRIKYLATHLNYTKAAIDNGVRVGGYFVWAAFDTFEFRAGFSRNWGIIHVDFNHNLTRCTTVAGICEEDVGVIGEKNEKDWFKGEKDMEGECLSPERETMSLKPLIGRLGENHESELYVELCKSRLGEMDPLERDLQGFASVHAPTSSKSYQNINQSLSTQRSGTIQHCESHYWMPEKARDR</sequence>
<gene>
    <name evidence="5" type="ORF">DEO72_LG10g2617</name>
</gene>
<dbReference type="EMBL" id="CP039354">
    <property type="protein sequence ID" value="QCE11384.1"/>
    <property type="molecule type" value="Genomic_DNA"/>
</dbReference>
<keyword evidence="2" id="KW-0378">Hydrolase</keyword>
<keyword evidence="6" id="KW-1185">Reference proteome</keyword>
<dbReference type="Gene3D" id="3.20.20.80">
    <property type="entry name" value="Glycosidases"/>
    <property type="match status" value="1"/>
</dbReference>
<comment type="similarity">
    <text evidence="1 3">Belongs to the glycosyl hydrolase 1 family.</text>
</comment>
<dbReference type="PANTHER" id="PTHR10353">
    <property type="entry name" value="GLYCOSYL HYDROLASE"/>
    <property type="match status" value="1"/>
</dbReference>
<dbReference type="InterPro" id="IPR033132">
    <property type="entry name" value="GH_1_N_CS"/>
</dbReference>
<evidence type="ECO:0000313" key="6">
    <source>
        <dbReference type="Proteomes" id="UP000501690"/>
    </source>
</evidence>
<evidence type="ECO:0000256" key="1">
    <source>
        <dbReference type="ARBA" id="ARBA00010838"/>
    </source>
</evidence>
<dbReference type="InterPro" id="IPR001360">
    <property type="entry name" value="Glyco_hydro_1"/>
</dbReference>
<evidence type="ECO:0000313" key="5">
    <source>
        <dbReference type="EMBL" id="QCE11384.1"/>
    </source>
</evidence>
<dbReference type="Pfam" id="PF00232">
    <property type="entry name" value="Glyco_hydro_1"/>
    <property type="match status" value="1"/>
</dbReference>
<evidence type="ECO:0000256" key="3">
    <source>
        <dbReference type="RuleBase" id="RU003690"/>
    </source>
</evidence>
<accession>A0A4D6NF94</accession>
<feature type="signal peptide" evidence="4">
    <location>
        <begin position="1"/>
        <end position="27"/>
    </location>
</feature>
<dbReference type="Proteomes" id="UP000501690">
    <property type="component" value="Linkage Group LG10"/>
</dbReference>
<dbReference type="GO" id="GO:0008422">
    <property type="term" value="F:beta-glucosidase activity"/>
    <property type="evidence" value="ECO:0007669"/>
    <property type="project" value="TreeGrafter"/>
</dbReference>
<name>A0A4D6NF94_VIGUN</name>
<dbReference type="InterPro" id="IPR017853">
    <property type="entry name" value="GH"/>
</dbReference>
<dbReference type="FunFam" id="3.20.20.80:FF:000041">
    <property type="entry name" value="Beta-glucosidase 7"/>
    <property type="match status" value="1"/>
</dbReference>
<dbReference type="SUPFAM" id="SSF51445">
    <property type="entry name" value="(Trans)glycosidases"/>
    <property type="match status" value="1"/>
</dbReference>
<dbReference type="GO" id="GO:0005975">
    <property type="term" value="P:carbohydrate metabolic process"/>
    <property type="evidence" value="ECO:0007669"/>
    <property type="project" value="InterPro"/>
</dbReference>
<reference evidence="5 6" key="1">
    <citation type="submission" date="2019-04" db="EMBL/GenBank/DDBJ databases">
        <title>An improved genome assembly and genetic linkage map for asparagus bean, Vigna unguiculata ssp. sesquipedialis.</title>
        <authorList>
            <person name="Xia Q."/>
            <person name="Zhang R."/>
            <person name="Dong Y."/>
        </authorList>
    </citation>
    <scope>NUCLEOTIDE SEQUENCE [LARGE SCALE GENOMIC DNA]</scope>
    <source>
        <tissue evidence="5">Leaf</tissue>
    </source>
</reference>